<keyword evidence="2" id="KW-1185">Reference proteome</keyword>
<gene>
    <name evidence="1" type="ORF">U0R22_002853</name>
</gene>
<organism evidence="1 2">
    <name type="scientific">Mesorhizobium huakuii</name>
    <dbReference type="NCBI Taxonomy" id="28104"/>
    <lineage>
        <taxon>Bacteria</taxon>
        <taxon>Pseudomonadati</taxon>
        <taxon>Pseudomonadota</taxon>
        <taxon>Alphaproteobacteria</taxon>
        <taxon>Hyphomicrobiales</taxon>
        <taxon>Phyllobacteriaceae</taxon>
        <taxon>Mesorhizobium</taxon>
    </lineage>
</organism>
<proteinExistence type="predicted"/>
<dbReference type="EMBL" id="CP139858">
    <property type="protein sequence ID" value="WQB98689.1"/>
    <property type="molecule type" value="Genomic_DNA"/>
</dbReference>
<evidence type="ECO:0000313" key="2">
    <source>
        <dbReference type="Proteomes" id="UP001322481"/>
    </source>
</evidence>
<name>A0ABZ0VML4_9HYPH</name>
<dbReference type="RefSeq" id="WP_322418925.1">
    <property type="nucleotide sequence ID" value="NZ_CP139858.1"/>
</dbReference>
<sequence>MIIPFPKKMEPNLIKTKSGLMDFLTDRLRESLLEVFIFESVFSDVDRMVAEVRVHNPYQPPFESNITFMRSICCEEGNLVRCGRALLEFYAIVHGVADEWKRPLPTTQLAHIALVALGAERTLAFNRIVDPTGNPSDVILIASEAKFEEKYGARVSVTIEDPLRAQGVSKRREGRAKRGAK</sequence>
<protein>
    <submittedName>
        <fullName evidence="1">Uncharacterized protein</fullName>
    </submittedName>
</protein>
<accession>A0ABZ0VML4</accession>
<dbReference type="Proteomes" id="UP001322481">
    <property type="component" value="Chromosome"/>
</dbReference>
<evidence type="ECO:0000313" key="1">
    <source>
        <dbReference type="EMBL" id="WQB98689.1"/>
    </source>
</evidence>
<reference evidence="1 2" key="1">
    <citation type="submission" date="2023-11" db="EMBL/GenBank/DDBJ databases">
        <authorList>
            <person name="Panchal A.K."/>
            <person name="Meaney J.S."/>
            <person name="Karas B.J."/>
            <person name="diCenzo G.C."/>
        </authorList>
    </citation>
    <scope>NUCLEOTIDE SEQUENCE [LARGE SCALE GENOMIC DNA]</scope>
    <source>
        <strain evidence="1 2">NZP2235</strain>
    </source>
</reference>